<dbReference type="GO" id="GO:0070740">
    <property type="term" value="F:tubulin-glutamic acid ligase activity"/>
    <property type="evidence" value="ECO:0007669"/>
    <property type="project" value="TreeGrafter"/>
</dbReference>
<dbReference type="PROSITE" id="PS51221">
    <property type="entry name" value="TTL"/>
    <property type="match status" value="1"/>
</dbReference>
<feature type="region of interest" description="Disordered" evidence="4">
    <location>
        <begin position="41"/>
        <end position="65"/>
    </location>
</feature>
<dbReference type="GO" id="GO:0005524">
    <property type="term" value="F:ATP binding"/>
    <property type="evidence" value="ECO:0007669"/>
    <property type="project" value="UniProtKB-KW"/>
</dbReference>
<feature type="compositionally biased region" description="Acidic residues" evidence="4">
    <location>
        <begin position="8"/>
        <end position="17"/>
    </location>
</feature>
<dbReference type="InParanoid" id="L5JQD2"/>
<evidence type="ECO:0000256" key="1">
    <source>
        <dbReference type="ARBA" id="ARBA00022598"/>
    </source>
</evidence>
<gene>
    <name evidence="5" type="ORF">PAL_GLEAN10019689</name>
</gene>
<evidence type="ECO:0000256" key="4">
    <source>
        <dbReference type="SAM" id="MobiDB-lite"/>
    </source>
</evidence>
<dbReference type="Pfam" id="PF03133">
    <property type="entry name" value="TTL"/>
    <property type="match status" value="1"/>
</dbReference>
<dbReference type="GO" id="GO:0000226">
    <property type="term" value="P:microtubule cytoskeleton organization"/>
    <property type="evidence" value="ECO:0007669"/>
    <property type="project" value="TreeGrafter"/>
</dbReference>
<proteinExistence type="predicted"/>
<reference evidence="6" key="1">
    <citation type="journal article" date="2013" name="Science">
        <title>Comparative analysis of bat genomes provides insight into the evolution of flight and immunity.</title>
        <authorList>
            <person name="Zhang G."/>
            <person name="Cowled C."/>
            <person name="Shi Z."/>
            <person name="Huang Z."/>
            <person name="Bishop-Lilly K.A."/>
            <person name="Fang X."/>
            <person name="Wynne J.W."/>
            <person name="Xiong Z."/>
            <person name="Baker M.L."/>
            <person name="Zhao W."/>
            <person name="Tachedjian M."/>
            <person name="Zhu Y."/>
            <person name="Zhou P."/>
            <person name="Jiang X."/>
            <person name="Ng J."/>
            <person name="Yang L."/>
            <person name="Wu L."/>
            <person name="Xiao J."/>
            <person name="Feng Y."/>
            <person name="Chen Y."/>
            <person name="Sun X."/>
            <person name="Zhang Y."/>
            <person name="Marsh G.A."/>
            <person name="Crameri G."/>
            <person name="Broder C.C."/>
            <person name="Frey K.G."/>
            <person name="Wang L.F."/>
            <person name="Wang J."/>
        </authorList>
    </citation>
    <scope>NUCLEOTIDE SEQUENCE [LARGE SCALE GENOMIC DNA]</scope>
</reference>
<sequence length="196" mass="22592">MHQRLPLEGEEGTESEERENSSVEDLKEIVTLAFVKENTEAQKGLQNAQQQGKKRKKRRAAQQYGLREGGENDDWTLYWTDYSVSLERVMEMKSYQPFIIDGFKFDLRIYVLMTSCDPLRIFAYKEGLARFATTSYSQPCTDNLDDICMHLTNYSINKHSSNFIQDAHSGSKRWHQTLVLPEALPPPLSSWTVSTS</sequence>
<keyword evidence="1" id="KW-0436">Ligase</keyword>
<protein>
    <submittedName>
        <fullName evidence="5">Tubulin polyglutamylase TTLL6</fullName>
    </submittedName>
</protein>
<organism evidence="5 6">
    <name type="scientific">Pteropus alecto</name>
    <name type="common">Black flying fox</name>
    <dbReference type="NCBI Taxonomy" id="9402"/>
    <lineage>
        <taxon>Eukaryota</taxon>
        <taxon>Metazoa</taxon>
        <taxon>Chordata</taxon>
        <taxon>Craniata</taxon>
        <taxon>Vertebrata</taxon>
        <taxon>Euteleostomi</taxon>
        <taxon>Mammalia</taxon>
        <taxon>Eutheria</taxon>
        <taxon>Laurasiatheria</taxon>
        <taxon>Chiroptera</taxon>
        <taxon>Yinpterochiroptera</taxon>
        <taxon>Pteropodoidea</taxon>
        <taxon>Pteropodidae</taxon>
        <taxon>Pteropodinae</taxon>
        <taxon>Pteropus</taxon>
    </lineage>
</organism>
<dbReference type="GO" id="GO:0036064">
    <property type="term" value="C:ciliary basal body"/>
    <property type="evidence" value="ECO:0007669"/>
    <property type="project" value="TreeGrafter"/>
</dbReference>
<dbReference type="Gene3D" id="3.30.470.20">
    <property type="entry name" value="ATP-grasp fold, B domain"/>
    <property type="match status" value="1"/>
</dbReference>
<feature type="region of interest" description="Disordered" evidence="4">
    <location>
        <begin position="1"/>
        <end position="24"/>
    </location>
</feature>
<dbReference type="GO" id="GO:0015631">
    <property type="term" value="F:tubulin binding"/>
    <property type="evidence" value="ECO:0007669"/>
    <property type="project" value="TreeGrafter"/>
</dbReference>
<name>L5JQD2_PTEAL</name>
<dbReference type="Proteomes" id="UP000010552">
    <property type="component" value="Unassembled WGS sequence"/>
</dbReference>
<dbReference type="STRING" id="9402.L5JQD2"/>
<evidence type="ECO:0000256" key="2">
    <source>
        <dbReference type="ARBA" id="ARBA00022741"/>
    </source>
</evidence>
<dbReference type="AlphaFoldDB" id="L5JQD2"/>
<evidence type="ECO:0000313" key="6">
    <source>
        <dbReference type="Proteomes" id="UP000010552"/>
    </source>
</evidence>
<dbReference type="EMBL" id="KB031150">
    <property type="protein sequence ID" value="ELK01629.1"/>
    <property type="molecule type" value="Genomic_DNA"/>
</dbReference>
<evidence type="ECO:0000256" key="3">
    <source>
        <dbReference type="ARBA" id="ARBA00022840"/>
    </source>
</evidence>
<keyword evidence="6" id="KW-1185">Reference proteome</keyword>
<keyword evidence="2" id="KW-0547">Nucleotide-binding</keyword>
<accession>L5JQD2</accession>
<dbReference type="PANTHER" id="PTHR12241">
    <property type="entry name" value="TUBULIN POLYGLUTAMYLASE"/>
    <property type="match status" value="1"/>
</dbReference>
<keyword evidence="3" id="KW-0067">ATP-binding</keyword>
<dbReference type="PANTHER" id="PTHR12241:SF96">
    <property type="entry name" value="TUBULIN POLYGLUTAMYLASE TTLL6"/>
    <property type="match status" value="1"/>
</dbReference>
<dbReference type="InterPro" id="IPR004344">
    <property type="entry name" value="TTL/TTLL_fam"/>
</dbReference>
<evidence type="ECO:0000313" key="5">
    <source>
        <dbReference type="EMBL" id="ELK01629.1"/>
    </source>
</evidence>